<dbReference type="GO" id="GO:0051213">
    <property type="term" value="F:dioxygenase activity"/>
    <property type="evidence" value="ECO:0007669"/>
    <property type="project" value="UniProtKB-KW"/>
</dbReference>
<evidence type="ECO:0000259" key="5">
    <source>
        <dbReference type="PROSITE" id="PS51296"/>
    </source>
</evidence>
<organism evidence="6 7">
    <name type="scientific">Symplocastrum torsivum CPER-KK1</name>
    <dbReference type="NCBI Taxonomy" id="450513"/>
    <lineage>
        <taxon>Bacteria</taxon>
        <taxon>Bacillati</taxon>
        <taxon>Cyanobacteriota</taxon>
        <taxon>Cyanophyceae</taxon>
        <taxon>Oscillatoriophycideae</taxon>
        <taxon>Oscillatoriales</taxon>
        <taxon>Microcoleaceae</taxon>
        <taxon>Symplocastrum</taxon>
    </lineage>
</organism>
<dbReference type="Gene3D" id="2.102.10.10">
    <property type="entry name" value="Rieske [2Fe-2S] iron-sulphur domain"/>
    <property type="match status" value="1"/>
</dbReference>
<gene>
    <name evidence="6" type="ORF">KME25_09190</name>
</gene>
<evidence type="ECO:0000256" key="1">
    <source>
        <dbReference type="ARBA" id="ARBA00022714"/>
    </source>
</evidence>
<dbReference type="InterPro" id="IPR017941">
    <property type="entry name" value="Rieske_2Fe-2S"/>
</dbReference>
<evidence type="ECO:0000313" key="7">
    <source>
        <dbReference type="Proteomes" id="UP000753908"/>
    </source>
</evidence>
<reference evidence="6" key="1">
    <citation type="submission" date="2021-05" db="EMBL/GenBank/DDBJ databases">
        <authorList>
            <person name="Pietrasiak N."/>
            <person name="Ward R."/>
            <person name="Stajich J.E."/>
            <person name="Kurbessoian T."/>
        </authorList>
    </citation>
    <scope>NUCLEOTIDE SEQUENCE</scope>
    <source>
        <strain evidence="6">CPER-KK1</strain>
    </source>
</reference>
<dbReference type="PROSITE" id="PS51296">
    <property type="entry name" value="RIESKE"/>
    <property type="match status" value="1"/>
</dbReference>
<dbReference type="Pfam" id="PF00355">
    <property type="entry name" value="Rieske"/>
    <property type="match status" value="1"/>
</dbReference>
<protein>
    <submittedName>
        <fullName evidence="6">Aromatic ring-hydroxylating dioxygenase subunit alpha</fullName>
    </submittedName>
</protein>
<evidence type="ECO:0000256" key="4">
    <source>
        <dbReference type="ARBA" id="ARBA00023014"/>
    </source>
</evidence>
<keyword evidence="2" id="KW-0479">Metal-binding</keyword>
<dbReference type="GO" id="GO:0046872">
    <property type="term" value="F:metal ion binding"/>
    <property type="evidence" value="ECO:0007669"/>
    <property type="project" value="UniProtKB-KW"/>
</dbReference>
<dbReference type="InterPro" id="IPR050584">
    <property type="entry name" value="Cholesterol_7-desaturase"/>
</dbReference>
<dbReference type="GO" id="GO:0016705">
    <property type="term" value="F:oxidoreductase activity, acting on paired donors, with incorporation or reduction of molecular oxygen"/>
    <property type="evidence" value="ECO:0007669"/>
    <property type="project" value="UniProtKB-ARBA"/>
</dbReference>
<evidence type="ECO:0000256" key="3">
    <source>
        <dbReference type="ARBA" id="ARBA00023004"/>
    </source>
</evidence>
<accession>A0A951U984</accession>
<proteinExistence type="predicted"/>
<dbReference type="Proteomes" id="UP000753908">
    <property type="component" value="Unassembled WGS sequence"/>
</dbReference>
<keyword evidence="6" id="KW-0560">Oxidoreductase</keyword>
<keyword evidence="4" id="KW-0411">Iron-sulfur</keyword>
<keyword evidence="6" id="KW-0223">Dioxygenase</keyword>
<evidence type="ECO:0000256" key="2">
    <source>
        <dbReference type="ARBA" id="ARBA00022723"/>
    </source>
</evidence>
<evidence type="ECO:0000313" key="6">
    <source>
        <dbReference type="EMBL" id="MBW4544605.1"/>
    </source>
</evidence>
<comment type="caution">
    <text evidence="6">The sequence shown here is derived from an EMBL/GenBank/DDBJ whole genome shotgun (WGS) entry which is preliminary data.</text>
</comment>
<dbReference type="EMBL" id="JAHHIF010000009">
    <property type="protein sequence ID" value="MBW4544605.1"/>
    <property type="molecule type" value="Genomic_DNA"/>
</dbReference>
<keyword evidence="1" id="KW-0001">2Fe-2S</keyword>
<reference evidence="6" key="2">
    <citation type="journal article" date="2022" name="Microbiol. Resour. Announc.">
        <title>Metagenome Sequencing to Explore Phylogenomics of Terrestrial Cyanobacteria.</title>
        <authorList>
            <person name="Ward R.D."/>
            <person name="Stajich J.E."/>
            <person name="Johansen J.R."/>
            <person name="Huntemann M."/>
            <person name="Clum A."/>
            <person name="Foster B."/>
            <person name="Foster B."/>
            <person name="Roux S."/>
            <person name="Palaniappan K."/>
            <person name="Varghese N."/>
            <person name="Mukherjee S."/>
            <person name="Reddy T.B.K."/>
            <person name="Daum C."/>
            <person name="Copeland A."/>
            <person name="Chen I.A."/>
            <person name="Ivanova N.N."/>
            <person name="Kyrpides N.C."/>
            <person name="Shapiro N."/>
            <person name="Eloe-Fadrosh E.A."/>
            <person name="Pietrasiak N."/>
        </authorList>
    </citation>
    <scope>NUCLEOTIDE SEQUENCE</scope>
    <source>
        <strain evidence="6">CPER-KK1</strain>
    </source>
</reference>
<dbReference type="InterPro" id="IPR036922">
    <property type="entry name" value="Rieske_2Fe-2S_sf"/>
</dbReference>
<sequence>MELETAQRSQTIYIAAREADANPNHWYAIARVDKLKPGKILTAKFWNQPLAVFRDETGQIRVVDDACPHKGVALHKGVVNGCHLVCPYHGWEFDGGSGECVAIPYLTQGQKLPKANVRSYPVQERYGLVWVFPGDPALASERAIIDIPEYGDDDWFLVRLEVSFGSHFSICNENAIDLFHGYLHRKYQAWYDTKLVKIQESPEMMQAQYDVAYQNPLAPLLGLSKWGIKETKGQITVRYLYPNLTSSLGDISRVYLLRLPASNTESQSFGLFFSKVKIPKILAPFKPLIRYVLRHFVLAKVVQQDIEMNENEQEIYQKDRDRSFVEVNPAIFTLRRLIVRQDEQYKAGINTTRQRVEA</sequence>
<dbReference type="SUPFAM" id="SSF50022">
    <property type="entry name" value="ISP domain"/>
    <property type="match status" value="1"/>
</dbReference>
<dbReference type="PANTHER" id="PTHR21266">
    <property type="entry name" value="IRON-SULFUR DOMAIN CONTAINING PROTEIN"/>
    <property type="match status" value="1"/>
</dbReference>
<dbReference type="GO" id="GO:0004497">
    <property type="term" value="F:monooxygenase activity"/>
    <property type="evidence" value="ECO:0007669"/>
    <property type="project" value="UniProtKB-ARBA"/>
</dbReference>
<dbReference type="AlphaFoldDB" id="A0A951U984"/>
<dbReference type="PANTHER" id="PTHR21266:SF57">
    <property type="entry name" value="3-CHLOROBENZOATE-3,4-DIOXYGENASE"/>
    <property type="match status" value="1"/>
</dbReference>
<feature type="domain" description="Rieske" evidence="5">
    <location>
        <begin position="27"/>
        <end position="131"/>
    </location>
</feature>
<name>A0A951U984_9CYAN</name>
<dbReference type="SUPFAM" id="SSF55961">
    <property type="entry name" value="Bet v1-like"/>
    <property type="match status" value="1"/>
</dbReference>
<keyword evidence="3" id="KW-0408">Iron</keyword>
<dbReference type="GO" id="GO:0051537">
    <property type="term" value="F:2 iron, 2 sulfur cluster binding"/>
    <property type="evidence" value="ECO:0007669"/>
    <property type="project" value="UniProtKB-KW"/>
</dbReference>